<evidence type="ECO:0000313" key="1">
    <source>
        <dbReference type="EMBL" id="KAJ7195180.1"/>
    </source>
</evidence>
<protein>
    <recommendedName>
        <fullName evidence="3">Reverse transcriptase domain-containing protein</fullName>
    </recommendedName>
</protein>
<keyword evidence="2" id="KW-1185">Reference proteome</keyword>
<gene>
    <name evidence="1" type="ORF">GGX14DRAFT_297105</name>
</gene>
<accession>A0AAD6Y1V4</accession>
<dbReference type="EMBL" id="JARJCW010000092">
    <property type="protein sequence ID" value="KAJ7195180.1"/>
    <property type="molecule type" value="Genomic_DNA"/>
</dbReference>
<sequence>MNPILPMPETFDKERLDLNQSLNSAMPDRTVDVSPDLIFSTPFSEDEMGDAKDHLVQHPPTSSRGYDQKSYADVCDLENDALCDLSDPNSYRTIGLESCFLKLVTLLIHMRLTKWCMAVGMLPNSQNAFREGYHTNDNMFILRCAVDRARAMGVPLYVVFADLSNAFPSTDQATLWIKMRGAGAGGPIFD</sequence>
<reference evidence="1" key="1">
    <citation type="submission" date="2023-03" db="EMBL/GenBank/DDBJ databases">
        <title>Massive genome expansion in bonnet fungi (Mycena s.s.) driven by repeated elements and novel gene families across ecological guilds.</title>
        <authorList>
            <consortium name="Lawrence Berkeley National Laboratory"/>
            <person name="Harder C.B."/>
            <person name="Miyauchi S."/>
            <person name="Viragh M."/>
            <person name="Kuo A."/>
            <person name="Thoen E."/>
            <person name="Andreopoulos B."/>
            <person name="Lu D."/>
            <person name="Skrede I."/>
            <person name="Drula E."/>
            <person name="Henrissat B."/>
            <person name="Morin E."/>
            <person name="Kohler A."/>
            <person name="Barry K."/>
            <person name="LaButti K."/>
            <person name="Morin E."/>
            <person name="Salamov A."/>
            <person name="Lipzen A."/>
            <person name="Mereny Z."/>
            <person name="Hegedus B."/>
            <person name="Baldrian P."/>
            <person name="Stursova M."/>
            <person name="Weitz H."/>
            <person name="Taylor A."/>
            <person name="Grigoriev I.V."/>
            <person name="Nagy L.G."/>
            <person name="Martin F."/>
            <person name="Kauserud H."/>
        </authorList>
    </citation>
    <scope>NUCLEOTIDE SEQUENCE</scope>
    <source>
        <strain evidence="1">9144</strain>
    </source>
</reference>
<evidence type="ECO:0008006" key="3">
    <source>
        <dbReference type="Google" id="ProtNLM"/>
    </source>
</evidence>
<comment type="caution">
    <text evidence="1">The sequence shown here is derived from an EMBL/GenBank/DDBJ whole genome shotgun (WGS) entry which is preliminary data.</text>
</comment>
<organism evidence="1 2">
    <name type="scientific">Mycena pura</name>
    <dbReference type="NCBI Taxonomy" id="153505"/>
    <lineage>
        <taxon>Eukaryota</taxon>
        <taxon>Fungi</taxon>
        <taxon>Dikarya</taxon>
        <taxon>Basidiomycota</taxon>
        <taxon>Agaricomycotina</taxon>
        <taxon>Agaricomycetes</taxon>
        <taxon>Agaricomycetidae</taxon>
        <taxon>Agaricales</taxon>
        <taxon>Marasmiineae</taxon>
        <taxon>Mycenaceae</taxon>
        <taxon>Mycena</taxon>
    </lineage>
</organism>
<feature type="non-terminal residue" evidence="1">
    <location>
        <position position="1"/>
    </location>
</feature>
<dbReference type="Proteomes" id="UP001219525">
    <property type="component" value="Unassembled WGS sequence"/>
</dbReference>
<name>A0AAD6Y1V4_9AGAR</name>
<dbReference type="AlphaFoldDB" id="A0AAD6Y1V4"/>
<evidence type="ECO:0000313" key="2">
    <source>
        <dbReference type="Proteomes" id="UP001219525"/>
    </source>
</evidence>
<proteinExistence type="predicted"/>